<comment type="caution">
    <text evidence="3">The sequence shown here is derived from an EMBL/GenBank/DDBJ whole genome shotgun (WGS) entry which is preliminary data.</text>
</comment>
<dbReference type="RefSeq" id="WP_174398161.1">
    <property type="nucleotide sequence ID" value="NZ_VBSB01000008.1"/>
</dbReference>
<protein>
    <recommendedName>
        <fullName evidence="5">Secreted protein</fullName>
    </recommendedName>
</protein>
<dbReference type="EMBL" id="VBSB01000008">
    <property type="protein sequence ID" value="NTY60323.1"/>
    <property type="molecule type" value="Genomic_DNA"/>
</dbReference>
<evidence type="ECO:0000256" key="2">
    <source>
        <dbReference type="SAM" id="SignalP"/>
    </source>
</evidence>
<evidence type="ECO:0008006" key="5">
    <source>
        <dbReference type="Google" id="ProtNLM"/>
    </source>
</evidence>
<accession>A0ABX2JRJ4</accession>
<proteinExistence type="predicted"/>
<keyword evidence="4" id="KW-1185">Reference proteome</keyword>
<dbReference type="Proteomes" id="UP000708347">
    <property type="component" value="Unassembled WGS sequence"/>
</dbReference>
<gene>
    <name evidence="3" type="ORF">FEG63_12275</name>
</gene>
<reference evidence="3 4" key="1">
    <citation type="submission" date="2019-05" db="EMBL/GenBank/DDBJ databases">
        <title>Mycolicibacterium sphagni ENV482 genome assembly.</title>
        <authorList>
            <person name="Chen W."/>
            <person name="Faulkner N.W."/>
            <person name="Hyman M.R."/>
        </authorList>
    </citation>
    <scope>NUCLEOTIDE SEQUENCE [LARGE SCALE GENOMIC DNA]</scope>
    <source>
        <strain evidence="3 4">ENV482</strain>
    </source>
</reference>
<name>A0ABX2JRJ4_9MYCO</name>
<feature type="chain" id="PRO_5046679104" description="Secreted protein" evidence="2">
    <location>
        <begin position="25"/>
        <end position="127"/>
    </location>
</feature>
<evidence type="ECO:0000256" key="1">
    <source>
        <dbReference type="SAM" id="MobiDB-lite"/>
    </source>
</evidence>
<sequence>MKRLFTALWIVGCIAVVPVGVAHADCDTPGDFGAGSGCPPPGPDSSGGGSSTESWPPTSIDWPPQFDSALGGGDNEKSKAAPIVMPDGMAAQPATSTSPVPKPIVGAGSETPPSTSSATTPIVMPGS</sequence>
<feature type="signal peptide" evidence="2">
    <location>
        <begin position="1"/>
        <end position="24"/>
    </location>
</feature>
<evidence type="ECO:0000313" key="3">
    <source>
        <dbReference type="EMBL" id="NTY60323.1"/>
    </source>
</evidence>
<feature type="compositionally biased region" description="Low complexity" evidence="1">
    <location>
        <begin position="109"/>
        <end position="121"/>
    </location>
</feature>
<evidence type="ECO:0000313" key="4">
    <source>
        <dbReference type="Proteomes" id="UP000708347"/>
    </source>
</evidence>
<organism evidence="3 4">
    <name type="scientific">Mycolicibacterium sphagni</name>
    <dbReference type="NCBI Taxonomy" id="1786"/>
    <lineage>
        <taxon>Bacteria</taxon>
        <taxon>Bacillati</taxon>
        <taxon>Actinomycetota</taxon>
        <taxon>Actinomycetes</taxon>
        <taxon>Mycobacteriales</taxon>
        <taxon>Mycobacteriaceae</taxon>
        <taxon>Mycolicibacterium</taxon>
    </lineage>
</organism>
<feature type="region of interest" description="Disordered" evidence="1">
    <location>
        <begin position="25"/>
        <end position="127"/>
    </location>
</feature>
<keyword evidence="2" id="KW-0732">Signal</keyword>